<dbReference type="CDD" id="cd02966">
    <property type="entry name" value="TlpA_like_family"/>
    <property type="match status" value="1"/>
</dbReference>
<organism evidence="3 4">
    <name type="scientific">Candidatus Merdimorpha stercoravium</name>
    <dbReference type="NCBI Taxonomy" id="2840863"/>
    <lineage>
        <taxon>Bacteria</taxon>
        <taxon>Pseudomonadati</taxon>
        <taxon>Bacteroidota</taxon>
        <taxon>Flavobacteriia</taxon>
        <taxon>Flavobacteriales</taxon>
        <taxon>Candidatus Merdimorpha</taxon>
    </lineage>
</organism>
<dbReference type="AlphaFoldDB" id="A0A9D1HCJ4"/>
<dbReference type="PANTHER" id="PTHR42852:SF13">
    <property type="entry name" value="PROTEIN DIPZ"/>
    <property type="match status" value="1"/>
</dbReference>
<evidence type="ECO:0000313" key="3">
    <source>
        <dbReference type="EMBL" id="HIT98427.1"/>
    </source>
</evidence>
<dbReference type="Gene3D" id="3.40.30.10">
    <property type="entry name" value="Glutaredoxin"/>
    <property type="match status" value="1"/>
</dbReference>
<reference evidence="3" key="2">
    <citation type="journal article" date="2021" name="PeerJ">
        <title>Extensive microbial diversity within the chicken gut microbiome revealed by metagenomics and culture.</title>
        <authorList>
            <person name="Gilroy R."/>
            <person name="Ravi A."/>
            <person name="Getino M."/>
            <person name="Pursley I."/>
            <person name="Horton D.L."/>
            <person name="Alikhan N.F."/>
            <person name="Baker D."/>
            <person name="Gharbi K."/>
            <person name="Hall N."/>
            <person name="Watson M."/>
            <person name="Adriaenssens E.M."/>
            <person name="Foster-Nyarko E."/>
            <person name="Jarju S."/>
            <person name="Secka A."/>
            <person name="Antonio M."/>
            <person name="Oren A."/>
            <person name="Chaudhuri R.R."/>
            <person name="La Ragione R."/>
            <person name="Hildebrand F."/>
            <person name="Pallen M.J."/>
        </authorList>
    </citation>
    <scope>NUCLEOTIDE SEQUENCE</scope>
    <source>
        <strain evidence="3">1383</strain>
    </source>
</reference>
<evidence type="ECO:0000313" key="4">
    <source>
        <dbReference type="Proteomes" id="UP000824161"/>
    </source>
</evidence>
<sequence>MRSVKKIAVLLVFLLVFRGMPPAMAQTEGVFHIRIAGAEAGDTLVLAEMDRIGVAAQVDTLVVLPQQTDTFALSVDRTGRLFGVSFRTKDGRRGDAAVFSEPGVEYTIGFEPQGAALRARISGGLYDSPEMRSIVALEDTLSRLGQRIRLSGGQADSLVSLWEKTRRELVYAQERFIVYHPENGFSAHLVSELLRRIPEETSLERVRRLYNSLNGGARNTHAGEVANEEVYASVSASEGASVPRLTFTSPQGEPVSPSHYRGKWVALDFWSPDEPSSRRDLPQWEHAYEQYREKGLEVVSIAVCHPQTYRERQAEHKDSLPWAQAYVSRALDGSPDVVSLFALYSFPTAMLVDPEGKIAFRGRPAGLFAKLEEVFATPQTE</sequence>
<gene>
    <name evidence="3" type="ORF">IAC44_06275</name>
</gene>
<comment type="caution">
    <text evidence="3">The sequence shown here is derived from an EMBL/GenBank/DDBJ whole genome shotgun (WGS) entry which is preliminary data.</text>
</comment>
<dbReference type="InterPro" id="IPR013766">
    <property type="entry name" value="Thioredoxin_domain"/>
</dbReference>
<dbReference type="GO" id="GO:0016491">
    <property type="term" value="F:oxidoreductase activity"/>
    <property type="evidence" value="ECO:0007669"/>
    <property type="project" value="InterPro"/>
</dbReference>
<dbReference type="InterPro" id="IPR000866">
    <property type="entry name" value="AhpC/TSA"/>
</dbReference>
<evidence type="ECO:0000259" key="2">
    <source>
        <dbReference type="PROSITE" id="PS51352"/>
    </source>
</evidence>
<dbReference type="GO" id="GO:0016209">
    <property type="term" value="F:antioxidant activity"/>
    <property type="evidence" value="ECO:0007669"/>
    <property type="project" value="InterPro"/>
</dbReference>
<keyword evidence="1" id="KW-0732">Signal</keyword>
<dbReference type="PANTHER" id="PTHR42852">
    <property type="entry name" value="THIOL:DISULFIDE INTERCHANGE PROTEIN DSBE"/>
    <property type="match status" value="1"/>
</dbReference>
<evidence type="ECO:0000256" key="1">
    <source>
        <dbReference type="SAM" id="SignalP"/>
    </source>
</evidence>
<dbReference type="Proteomes" id="UP000824161">
    <property type="component" value="Unassembled WGS sequence"/>
</dbReference>
<dbReference type="InterPro" id="IPR036249">
    <property type="entry name" value="Thioredoxin-like_sf"/>
</dbReference>
<feature type="signal peptide" evidence="1">
    <location>
        <begin position="1"/>
        <end position="25"/>
    </location>
</feature>
<feature type="domain" description="Thioredoxin" evidence="2">
    <location>
        <begin position="236"/>
        <end position="380"/>
    </location>
</feature>
<dbReference type="SUPFAM" id="SSF52833">
    <property type="entry name" value="Thioredoxin-like"/>
    <property type="match status" value="1"/>
</dbReference>
<proteinExistence type="predicted"/>
<reference evidence="3" key="1">
    <citation type="submission" date="2020-10" db="EMBL/GenBank/DDBJ databases">
        <authorList>
            <person name="Gilroy R."/>
        </authorList>
    </citation>
    <scope>NUCLEOTIDE SEQUENCE</scope>
    <source>
        <strain evidence="3">1383</strain>
    </source>
</reference>
<name>A0A9D1HCJ4_9FLAO</name>
<dbReference type="InterPro" id="IPR050553">
    <property type="entry name" value="Thioredoxin_ResA/DsbE_sf"/>
</dbReference>
<dbReference type="PROSITE" id="PS51352">
    <property type="entry name" value="THIOREDOXIN_2"/>
    <property type="match status" value="1"/>
</dbReference>
<feature type="chain" id="PRO_5038736207" evidence="1">
    <location>
        <begin position="26"/>
        <end position="381"/>
    </location>
</feature>
<dbReference type="Pfam" id="PF00578">
    <property type="entry name" value="AhpC-TSA"/>
    <property type="match status" value="1"/>
</dbReference>
<dbReference type="EMBL" id="DVLY01000152">
    <property type="protein sequence ID" value="HIT98427.1"/>
    <property type="molecule type" value="Genomic_DNA"/>
</dbReference>
<protein>
    <submittedName>
        <fullName evidence="3">TlpA family protein disulfide reductase</fullName>
    </submittedName>
</protein>
<accession>A0A9D1HCJ4</accession>